<dbReference type="SUPFAM" id="SSF56112">
    <property type="entry name" value="Protein kinase-like (PK-like)"/>
    <property type="match status" value="1"/>
</dbReference>
<proteinExistence type="inferred from homology"/>
<dbReference type="InterPro" id="IPR011009">
    <property type="entry name" value="Kinase-like_dom_sf"/>
</dbReference>
<evidence type="ECO:0000256" key="2">
    <source>
        <dbReference type="ARBA" id="ARBA00038211"/>
    </source>
</evidence>
<dbReference type="GO" id="GO:0005737">
    <property type="term" value="C:cytoplasm"/>
    <property type="evidence" value="ECO:0007669"/>
    <property type="project" value="TreeGrafter"/>
</dbReference>
<dbReference type="PANTHER" id="PTHR22603:SF66">
    <property type="entry name" value="ETHANOLAMINE KINASE"/>
    <property type="match status" value="1"/>
</dbReference>
<dbReference type="Gene3D" id="3.30.200.20">
    <property type="entry name" value="Phosphorylase Kinase, domain 1"/>
    <property type="match status" value="1"/>
</dbReference>
<gene>
    <name evidence="5" type="primary">PmlGA01_090025600</name>
    <name evidence="5" type="ORF">PMLGA01_090025600</name>
</gene>
<dbReference type="GO" id="GO:0004305">
    <property type="term" value="F:ethanolamine kinase activity"/>
    <property type="evidence" value="ECO:0007669"/>
    <property type="project" value="UniProtKB-EC"/>
</dbReference>
<dbReference type="EC" id="2.7.1.82" evidence="3"/>
<keyword evidence="5" id="KW-0808">Transferase</keyword>
<sequence>MADNREKVEGDETPNNRNREGMNKNTRSTSNNSNSNNNSSNYNTYNSNLSLRNLNSFSSTNSQITETKNKQGIEPLTERDLVINKGEDLKVKVEEFMTRFVNNVFENKSVLYLYCKYVMLHYGKDLIDERKIDSLNFGVINGGITNILVKVEDQLEKKKYLIRLYGPKTSEIINREREKKISSILYDKNISKKIYVFFPNGRIEEFMDGYALTRENIKDSNYQKKIAQNLRVLHDINLNDTLFKDLQSSQNVKGDRPSFLWSTIWKYFNLLKEEKKKNCSYNSEANILKLIDFDMLKVLILEIEELCNKKQSPVVLCHCDLLSSNIINTTNDNISFIDFEYSCPMERAYDIANHFNEYAGFNCDWELIPSRDEEYNFIKNYLNTEDEDAINNLIDEIQPFYVCSHINWGLWALLQGIHSVIDFDFINYGMTRITASCLPIFRSKLTTS</sequence>
<comment type="similarity">
    <text evidence="2">Belongs to the choline/ethanolamine kinase family.</text>
</comment>
<dbReference type="VEuPathDB" id="PlasmoDB:PmUG01_09033800"/>
<evidence type="ECO:0000256" key="1">
    <source>
        <dbReference type="ARBA" id="ARBA00037883"/>
    </source>
</evidence>
<evidence type="ECO:0000256" key="4">
    <source>
        <dbReference type="SAM" id="MobiDB-lite"/>
    </source>
</evidence>
<dbReference type="Pfam" id="PF01633">
    <property type="entry name" value="Choline_kinase"/>
    <property type="match status" value="1"/>
</dbReference>
<feature type="compositionally biased region" description="Low complexity" evidence="4">
    <location>
        <begin position="25"/>
        <end position="46"/>
    </location>
</feature>
<feature type="compositionally biased region" description="Basic and acidic residues" evidence="4">
    <location>
        <begin position="1"/>
        <end position="10"/>
    </location>
</feature>
<keyword evidence="5" id="KW-0418">Kinase</keyword>
<dbReference type="EMBL" id="LT594497">
    <property type="protein sequence ID" value="SBT71347.1"/>
    <property type="molecule type" value="Genomic_DNA"/>
</dbReference>
<name>A0A1C3KCM1_PLAMA</name>
<dbReference type="Proteomes" id="UP000219799">
    <property type="component" value="Chromosome 9"/>
</dbReference>
<dbReference type="Gene3D" id="3.90.1200.10">
    <property type="match status" value="1"/>
</dbReference>
<reference evidence="5 6" key="1">
    <citation type="submission" date="2016-06" db="EMBL/GenBank/DDBJ databases">
        <authorList>
            <consortium name="Pathogen Informatics"/>
        </authorList>
    </citation>
    <scope>NUCLEOTIDE SEQUENCE [LARGE SCALE GENOMIC DNA]</scope>
    <source>
        <strain evidence="5">PmlGA01</strain>
    </source>
</reference>
<feature type="region of interest" description="Disordered" evidence="4">
    <location>
        <begin position="1"/>
        <end position="46"/>
    </location>
</feature>
<dbReference type="PANTHER" id="PTHR22603">
    <property type="entry name" value="CHOLINE/ETHANOALAMINE KINASE"/>
    <property type="match status" value="1"/>
</dbReference>
<protein>
    <recommendedName>
        <fullName evidence="3">ethanolamine kinase</fullName>
        <ecNumber evidence="3">2.7.1.82</ecNumber>
    </recommendedName>
</protein>
<accession>A0A1C3KCM1</accession>
<dbReference type="GO" id="GO:0006646">
    <property type="term" value="P:phosphatidylethanolamine biosynthetic process"/>
    <property type="evidence" value="ECO:0007669"/>
    <property type="project" value="TreeGrafter"/>
</dbReference>
<dbReference type="AlphaFoldDB" id="A0A1C3KCM1"/>
<organism evidence="5 6">
    <name type="scientific">Plasmodium malariae</name>
    <dbReference type="NCBI Taxonomy" id="5858"/>
    <lineage>
        <taxon>Eukaryota</taxon>
        <taxon>Sar</taxon>
        <taxon>Alveolata</taxon>
        <taxon>Apicomplexa</taxon>
        <taxon>Aconoidasida</taxon>
        <taxon>Haemosporida</taxon>
        <taxon>Plasmodiidae</taxon>
        <taxon>Plasmodium</taxon>
        <taxon>Plasmodium (Plasmodium)</taxon>
    </lineage>
</organism>
<comment type="pathway">
    <text evidence="1">Phospholipid metabolism; phosphatidylethanolamine biosynthesis; phosphatidylethanolamine from ethanolamine: step 1/3.</text>
</comment>
<evidence type="ECO:0000256" key="3">
    <source>
        <dbReference type="ARBA" id="ARBA00038874"/>
    </source>
</evidence>
<evidence type="ECO:0000313" key="6">
    <source>
        <dbReference type="Proteomes" id="UP000219799"/>
    </source>
</evidence>
<evidence type="ECO:0000313" key="5">
    <source>
        <dbReference type="EMBL" id="SBT71347.1"/>
    </source>
</evidence>
<dbReference type="CDD" id="cd05157">
    <property type="entry name" value="ETNK_euk"/>
    <property type="match status" value="1"/>
</dbReference>